<evidence type="ECO:0000256" key="1">
    <source>
        <dbReference type="SAM" id="MobiDB-lite"/>
    </source>
</evidence>
<evidence type="ECO:0000313" key="3">
    <source>
        <dbReference type="EMBL" id="SLM99977.1"/>
    </source>
</evidence>
<feature type="region of interest" description="Disordered" evidence="1">
    <location>
        <begin position="1"/>
        <end position="41"/>
    </location>
</feature>
<keyword evidence="4" id="KW-1185">Reference proteome</keyword>
<dbReference type="EMBL" id="FWFF01000019">
    <property type="protein sequence ID" value="SLM99977.1"/>
    <property type="molecule type" value="Genomic_DNA"/>
</dbReference>
<evidence type="ECO:0000256" key="2">
    <source>
        <dbReference type="SAM" id="Phobius"/>
    </source>
</evidence>
<keyword evidence="2" id="KW-0812">Transmembrane</keyword>
<evidence type="ECO:0000313" key="4">
    <source>
        <dbReference type="Proteomes" id="UP000196581"/>
    </source>
</evidence>
<dbReference type="NCBIfam" id="TIGR01167">
    <property type="entry name" value="LPXTG_anchor"/>
    <property type="match status" value="1"/>
</dbReference>
<keyword evidence="2" id="KW-1133">Transmembrane helix</keyword>
<dbReference type="Proteomes" id="UP000196581">
    <property type="component" value="Unassembled WGS sequence"/>
</dbReference>
<reference evidence="4" key="1">
    <citation type="submission" date="2017-02" db="EMBL/GenBank/DDBJ databases">
        <authorList>
            <person name="Dridi B."/>
        </authorList>
    </citation>
    <scope>NUCLEOTIDE SEQUENCE [LARGE SCALE GENOMIC DNA]</scope>
    <source>
        <strain evidence="4">B Co 03.10</strain>
    </source>
</reference>
<accession>A0A1X6XN60</accession>
<proteinExistence type="predicted"/>
<gene>
    <name evidence="3" type="ORF">FM105_11990</name>
</gene>
<organism evidence="3 4">
    <name type="scientific">Brevibacterium yomogidense</name>
    <dbReference type="NCBI Taxonomy" id="946573"/>
    <lineage>
        <taxon>Bacteria</taxon>
        <taxon>Bacillati</taxon>
        <taxon>Actinomycetota</taxon>
        <taxon>Actinomycetes</taxon>
        <taxon>Micrococcales</taxon>
        <taxon>Brevibacteriaceae</taxon>
        <taxon>Brevibacterium</taxon>
    </lineage>
</organism>
<feature type="compositionally biased region" description="Low complexity" evidence="1">
    <location>
        <begin position="1"/>
        <end position="10"/>
    </location>
</feature>
<dbReference type="AlphaFoldDB" id="A0A1X6XN60"/>
<feature type="transmembrane region" description="Helical" evidence="2">
    <location>
        <begin position="41"/>
        <end position="61"/>
    </location>
</feature>
<keyword evidence="2" id="KW-0472">Membrane</keyword>
<name>A0A1X6XN60_9MICO</name>
<feature type="compositionally biased region" description="Gly residues" evidence="1">
    <location>
        <begin position="19"/>
        <end position="28"/>
    </location>
</feature>
<dbReference type="RefSeq" id="WP_143275881.1">
    <property type="nucleotide sequence ID" value="NZ_FWFF01000019.1"/>
</dbReference>
<protein>
    <submittedName>
        <fullName evidence="3">Uncharacterized protein</fullName>
    </submittedName>
</protein>
<sequence length="67" mass="6673">MLPEVPAEPGEPGDEGTPGKPGGEGTPDGGDPLPRTGMSPWGALGAGLALIALGAGVYLYTVRRHHA</sequence>